<dbReference type="PANTHER" id="PTHR47969">
    <property type="entry name" value="CHROMOSOME-ASSOCIATED KINESIN KIF4A-RELATED"/>
    <property type="match status" value="1"/>
</dbReference>
<comment type="similarity">
    <text evidence="7">Belongs to the TRAFAC class myosin-kinesin ATPase superfamily. Kinesin family.</text>
</comment>
<dbReference type="Pfam" id="PF00225">
    <property type="entry name" value="Kinesin"/>
    <property type="match status" value="1"/>
</dbReference>
<evidence type="ECO:0000256" key="3">
    <source>
        <dbReference type="ARBA" id="ARBA00022741"/>
    </source>
</evidence>
<dbReference type="SUPFAM" id="SSF52540">
    <property type="entry name" value="P-loop containing nucleoside triphosphate hydrolases"/>
    <property type="match status" value="1"/>
</dbReference>
<keyword evidence="3 7" id="KW-0547">Nucleotide-binding</keyword>
<name>A0AAE0F084_9CHLO</name>
<dbReference type="GO" id="GO:0007018">
    <property type="term" value="P:microtubule-based movement"/>
    <property type="evidence" value="ECO:0007669"/>
    <property type="project" value="InterPro"/>
</dbReference>
<accession>A0AAE0F084</accession>
<evidence type="ECO:0000256" key="9">
    <source>
        <dbReference type="SAM" id="MobiDB-lite"/>
    </source>
</evidence>
<evidence type="ECO:0000259" key="10">
    <source>
        <dbReference type="PROSITE" id="PS50067"/>
    </source>
</evidence>
<evidence type="ECO:0000256" key="5">
    <source>
        <dbReference type="ARBA" id="ARBA00023054"/>
    </source>
</evidence>
<evidence type="ECO:0000256" key="8">
    <source>
        <dbReference type="SAM" id="Coils"/>
    </source>
</evidence>
<dbReference type="SMART" id="SM00129">
    <property type="entry name" value="KISc"/>
    <property type="match status" value="1"/>
</dbReference>
<feature type="compositionally biased region" description="Basic and acidic residues" evidence="9">
    <location>
        <begin position="1127"/>
        <end position="1137"/>
    </location>
</feature>
<feature type="region of interest" description="Disordered" evidence="9">
    <location>
        <begin position="1175"/>
        <end position="1229"/>
    </location>
</feature>
<dbReference type="InterPro" id="IPR027417">
    <property type="entry name" value="P-loop_NTPase"/>
</dbReference>
<dbReference type="GO" id="GO:0051231">
    <property type="term" value="P:spindle elongation"/>
    <property type="evidence" value="ECO:0007669"/>
    <property type="project" value="TreeGrafter"/>
</dbReference>
<gene>
    <name evidence="11" type="ORF">CYMTET_43762</name>
</gene>
<dbReference type="InterPro" id="IPR036961">
    <property type="entry name" value="Kinesin_motor_dom_sf"/>
</dbReference>
<dbReference type="EMBL" id="LGRX02029541">
    <property type="protein sequence ID" value="KAK3246714.1"/>
    <property type="molecule type" value="Genomic_DNA"/>
</dbReference>
<keyword evidence="6 7" id="KW-0505">Motor protein</keyword>
<evidence type="ECO:0000256" key="2">
    <source>
        <dbReference type="ARBA" id="ARBA00022490"/>
    </source>
</evidence>
<dbReference type="InterPro" id="IPR027640">
    <property type="entry name" value="Kinesin-like_fam"/>
</dbReference>
<comment type="caution">
    <text evidence="11">The sequence shown here is derived from an EMBL/GenBank/DDBJ whole genome shotgun (WGS) entry which is preliminary data.</text>
</comment>
<feature type="coiled-coil region" evidence="8">
    <location>
        <begin position="505"/>
        <end position="547"/>
    </location>
</feature>
<dbReference type="GO" id="GO:0003777">
    <property type="term" value="F:microtubule motor activity"/>
    <property type="evidence" value="ECO:0007669"/>
    <property type="project" value="InterPro"/>
</dbReference>
<keyword evidence="5 8" id="KW-0175">Coiled coil</keyword>
<keyword evidence="2" id="KW-0963">Cytoplasm</keyword>
<reference evidence="11 12" key="1">
    <citation type="journal article" date="2015" name="Genome Biol. Evol.">
        <title>Comparative Genomics of a Bacterivorous Green Alga Reveals Evolutionary Causalities and Consequences of Phago-Mixotrophic Mode of Nutrition.</title>
        <authorList>
            <person name="Burns J.A."/>
            <person name="Paasch A."/>
            <person name="Narechania A."/>
            <person name="Kim E."/>
        </authorList>
    </citation>
    <scope>NUCLEOTIDE SEQUENCE [LARGE SCALE GENOMIC DNA]</scope>
    <source>
        <strain evidence="11 12">PLY_AMNH</strain>
    </source>
</reference>
<evidence type="ECO:0000313" key="12">
    <source>
        <dbReference type="Proteomes" id="UP001190700"/>
    </source>
</evidence>
<feature type="coiled-coil region" evidence="8">
    <location>
        <begin position="701"/>
        <end position="859"/>
    </location>
</feature>
<comment type="subcellular location">
    <subcellularLocation>
        <location evidence="1">Cytoplasm</location>
    </subcellularLocation>
</comment>
<dbReference type="GO" id="GO:0005737">
    <property type="term" value="C:cytoplasm"/>
    <property type="evidence" value="ECO:0007669"/>
    <property type="project" value="UniProtKB-SubCell"/>
</dbReference>
<feature type="region of interest" description="Disordered" evidence="9">
    <location>
        <begin position="1"/>
        <end position="36"/>
    </location>
</feature>
<keyword evidence="4 7" id="KW-0067">ATP-binding</keyword>
<evidence type="ECO:0000256" key="7">
    <source>
        <dbReference type="PROSITE-ProRule" id="PRU00283"/>
    </source>
</evidence>
<dbReference type="PANTHER" id="PTHR47969:SF15">
    <property type="entry name" value="CHROMOSOME-ASSOCIATED KINESIN KIF4A-RELATED"/>
    <property type="match status" value="1"/>
</dbReference>
<dbReference type="GO" id="GO:0008017">
    <property type="term" value="F:microtubule binding"/>
    <property type="evidence" value="ECO:0007669"/>
    <property type="project" value="InterPro"/>
</dbReference>
<keyword evidence="12" id="KW-1185">Reference proteome</keyword>
<dbReference type="GO" id="GO:0007052">
    <property type="term" value="P:mitotic spindle organization"/>
    <property type="evidence" value="ECO:0007669"/>
    <property type="project" value="TreeGrafter"/>
</dbReference>
<feature type="compositionally biased region" description="Basic residues" evidence="9">
    <location>
        <begin position="1069"/>
        <end position="1081"/>
    </location>
</feature>
<proteinExistence type="inferred from homology"/>
<dbReference type="InterPro" id="IPR001752">
    <property type="entry name" value="Kinesin_motor_dom"/>
</dbReference>
<feature type="compositionally biased region" description="Basic and acidic residues" evidence="9">
    <location>
        <begin position="1198"/>
        <end position="1210"/>
    </location>
</feature>
<feature type="region of interest" description="Disordered" evidence="9">
    <location>
        <begin position="1050"/>
        <end position="1160"/>
    </location>
</feature>
<feature type="compositionally biased region" description="Acidic residues" evidence="9">
    <location>
        <begin position="27"/>
        <end position="36"/>
    </location>
</feature>
<feature type="region of interest" description="Disordered" evidence="9">
    <location>
        <begin position="987"/>
        <end position="1033"/>
    </location>
</feature>
<dbReference type="GO" id="GO:0005875">
    <property type="term" value="C:microtubule associated complex"/>
    <property type="evidence" value="ECO:0007669"/>
    <property type="project" value="TreeGrafter"/>
</dbReference>
<evidence type="ECO:0000256" key="4">
    <source>
        <dbReference type="ARBA" id="ARBA00022840"/>
    </source>
</evidence>
<organism evidence="11 12">
    <name type="scientific">Cymbomonas tetramitiformis</name>
    <dbReference type="NCBI Taxonomy" id="36881"/>
    <lineage>
        <taxon>Eukaryota</taxon>
        <taxon>Viridiplantae</taxon>
        <taxon>Chlorophyta</taxon>
        <taxon>Pyramimonadophyceae</taxon>
        <taxon>Pyramimonadales</taxon>
        <taxon>Pyramimonadaceae</taxon>
        <taxon>Cymbomonas</taxon>
    </lineage>
</organism>
<dbReference type="Gene3D" id="3.40.850.10">
    <property type="entry name" value="Kinesin motor domain"/>
    <property type="match status" value="1"/>
</dbReference>
<dbReference type="Proteomes" id="UP001190700">
    <property type="component" value="Unassembled WGS sequence"/>
</dbReference>
<evidence type="ECO:0000313" key="11">
    <source>
        <dbReference type="EMBL" id="KAK3246714.1"/>
    </source>
</evidence>
<dbReference type="GO" id="GO:0005524">
    <property type="term" value="F:ATP binding"/>
    <property type="evidence" value="ECO:0007669"/>
    <property type="project" value="UniProtKB-UniRule"/>
</dbReference>
<dbReference type="PROSITE" id="PS50067">
    <property type="entry name" value="KINESIN_MOTOR_2"/>
    <property type="match status" value="1"/>
</dbReference>
<evidence type="ECO:0000256" key="1">
    <source>
        <dbReference type="ARBA" id="ARBA00004496"/>
    </source>
</evidence>
<dbReference type="PRINTS" id="PR00380">
    <property type="entry name" value="KINESINHEAVY"/>
</dbReference>
<feature type="binding site" evidence="7">
    <location>
        <begin position="190"/>
        <end position="197"/>
    </location>
    <ligand>
        <name>ATP</name>
        <dbReference type="ChEBI" id="CHEBI:30616"/>
    </ligand>
</feature>
<feature type="domain" description="Kinesin motor" evidence="10">
    <location>
        <begin position="94"/>
        <end position="454"/>
    </location>
</feature>
<evidence type="ECO:0000256" key="6">
    <source>
        <dbReference type="ARBA" id="ARBA00023175"/>
    </source>
</evidence>
<sequence length="1287" mass="139242">MREVSETDGMLEGTEVAPAEIAKPYGEDGEEWEDGEEDELLDLCPRNLASVFSSTPILPKKRKLHSVQEVAKSFAASSRFGPLLTEKDEVVLEKMQVACRIRPALTSTKSSTESVDAIECLHAISSSTIVIAAPEGSLGYKNGERGSSYSFSRVFAPQTEQEEFFQDTAAPLVRSVLKREKHKAVIMTYGITSAGKTYTMEGTSSEPGVIVRSLRMLYEGLEMEGVPMDVRVSLYEVYNEQIFDLLAIQNDVGKLNAKEHARPVLRLKDIGGKVTVAGLTKVVVRCASEAEEAYRRGTTNRRQASTALNNHSSRSHCIFTVDLTPIAATDVASTSEARVEEPDSRGACLSFVDLAGSERAGRTGNTGARMKESAAINSSLTILGRCLKALRWNQQHKESEPRLLPYRESKVTHIFRDVLHGWGKILLVVNVSPVSCDYDETVNVLKYAAIASTINTVAKLNTIPVDSIPVLPTALPATARKAKLQRCVSTASVAARAEDMWLEERATLQAEMKVMQERVFQAETKCMELETEIREEVSQEMSELLRKMEMNYKNRIANEVAACEDKYERKLMIISRDEELPGDAQAPDKRVVELLRDRVPRSGGGASTRIEAGPATCGGSLAGTTPSTGNTLIAVNYYSSEPSSSGYDAAMQGERQITPTELAMGSDSMTGDTGRLEEGRGGIEACERCTELEAMMETEMIQSGEAQAQLAQAELREMQLSAELQANAEQLQVEMEAVGALEELVQRLEDERDSARSTANTCQEMMVKMEGELAELAELHRSLEAHQQAAEAAERTKEALLRDLAEERGKVAELREAWDVVERERASAVVLLEETQAAVAVLQTERDNAKELAESAQSELAVILVARQVQTPPSQWRTNPDAGLSPTRVRSSMLRGMSEVLGSAAYAKHSAAEFASERTKYTEASLEQERDVAAGLIEEGDAPLLATSPENDLVGGLAIASRAAGTHDCADAIRDGMEEDFVVIGMSPPGDTEAAAAERDDPEISSPADFNTISADAAEANPSRGTSRRAPVDKEVGRLEVNLCVAEEASTDASRGIAEVGPGPSTNRQTRRAGRPTRMKRSLSPTPSAGAVQAAKNEAHGAALLGAKTRRKQRKRTVDSSTSSGEATRDPEPEATKPIEAQAAPVEQQSQGKPAASKAHGLVAARVRMLQEAAEAASAPSPAPLWRGNRKKGANVEPAEKDKGSDEGKENSPINSPIAGAKRATRGGRKAFGLPQTDFAINPLAQAFGLVKEDKVQLEVQKVGNQAESGNCVARRTRAATRMRCYE</sequence>
<protein>
    <recommendedName>
        <fullName evidence="10">Kinesin motor domain-containing protein</fullName>
    </recommendedName>
</protein>